<sequence length="96" mass="10328">MTLVQMQVCSASDAGPVEEAAPRVWDDMTVEVALSVMVSARVEHLLVCDEDGRRTDLVTHARLIAIRDSPAYTDRIRLRDIGADSLAAAPAPALAL</sequence>
<evidence type="ECO:0000313" key="2">
    <source>
        <dbReference type="Proteomes" id="UP001197114"/>
    </source>
</evidence>
<protein>
    <submittedName>
        <fullName evidence="1">CBS domain-containing protein</fullName>
    </submittedName>
</protein>
<gene>
    <name evidence="1" type="ORF">GKQ77_11015</name>
</gene>
<dbReference type="InterPro" id="IPR046342">
    <property type="entry name" value="CBS_dom_sf"/>
</dbReference>
<keyword evidence="2" id="KW-1185">Reference proteome</keyword>
<organism evidence="1 2">
    <name type="scientific">Streptomyces anatolicus</name>
    <dbReference type="NCBI Taxonomy" id="2675858"/>
    <lineage>
        <taxon>Bacteria</taxon>
        <taxon>Bacillati</taxon>
        <taxon>Actinomycetota</taxon>
        <taxon>Actinomycetes</taxon>
        <taxon>Kitasatosporales</taxon>
        <taxon>Streptomycetaceae</taxon>
        <taxon>Streptomyces</taxon>
    </lineage>
</organism>
<dbReference type="SUPFAM" id="SSF54631">
    <property type="entry name" value="CBS-domain pair"/>
    <property type="match status" value="1"/>
</dbReference>
<comment type="caution">
    <text evidence="1">The sequence shown here is derived from an EMBL/GenBank/DDBJ whole genome shotgun (WGS) entry which is preliminary data.</text>
</comment>
<accession>A0ABS6YKY6</accession>
<dbReference type="EMBL" id="WMBF01000084">
    <property type="protein sequence ID" value="MBW5422089.1"/>
    <property type="molecule type" value="Genomic_DNA"/>
</dbReference>
<name>A0ABS6YKY6_9ACTN</name>
<dbReference type="RefSeq" id="WP_219688536.1">
    <property type="nucleotide sequence ID" value="NZ_WMBF01000084.1"/>
</dbReference>
<dbReference type="Proteomes" id="UP001197114">
    <property type="component" value="Unassembled WGS sequence"/>
</dbReference>
<reference evidence="1 2" key="1">
    <citation type="submission" date="2019-11" db="EMBL/GenBank/DDBJ databases">
        <authorList>
            <person name="Ay H."/>
        </authorList>
    </citation>
    <scope>NUCLEOTIDE SEQUENCE [LARGE SCALE GENOMIC DNA]</scope>
    <source>
        <strain evidence="1 2">BG9H</strain>
    </source>
</reference>
<proteinExistence type="predicted"/>
<evidence type="ECO:0000313" key="1">
    <source>
        <dbReference type="EMBL" id="MBW5422089.1"/>
    </source>
</evidence>